<sequence length="156" mass="17501">MKRRDALKRLGVLGLIASSVVPVSAMQSEKNTDVYQKYNSKIINRNFMKIKDSKNPTKGELKHTPEIKIGPKDKNGYTLVEITIGQQGIIHPSTESHWIDFIELDADGKLVARTIFEPGKAMGYAAYKVKLDGVKKLTAREGCNLHGIWEYTITLK</sequence>
<dbReference type="PANTHER" id="PTHR36541:SF1">
    <property type="entry name" value="SUPEROXIDE REDUCTASE-RELATED"/>
    <property type="match status" value="1"/>
</dbReference>
<dbReference type="EMBL" id="ABCJ01000007">
    <property type="protein sequence ID" value="EDM23285.1"/>
    <property type="molecule type" value="Genomic_DNA"/>
</dbReference>
<protein>
    <submittedName>
        <fullName evidence="8 9">Twin-arginine translocation pathway signal</fullName>
    </submittedName>
</protein>
<reference evidence="9 11" key="2">
    <citation type="submission" date="2019-05" db="EMBL/GenBank/DDBJ databases">
        <title>A comparative analysis of the Nautiliaceae.</title>
        <authorList>
            <person name="Grosche A."/>
            <person name="Smedile F."/>
            <person name="Vetriani C."/>
        </authorList>
    </citation>
    <scope>NUCLEOTIDE SEQUENCE [LARGE SCALE GENOMIC DNA]</scope>
    <source>
        <strain evidence="9 11">TB-2</strain>
    </source>
</reference>
<evidence type="ECO:0000259" key="7">
    <source>
        <dbReference type="Pfam" id="PF01880"/>
    </source>
</evidence>
<dbReference type="InterPro" id="IPR051233">
    <property type="entry name" value="Desulfoferrodoxin_SOR"/>
</dbReference>
<name>A0AAI9F214_9BACT</name>
<keyword evidence="2" id="KW-0813">Transport</keyword>
<feature type="domain" description="Desulfoferrodoxin ferrous iron-binding" evidence="7">
    <location>
        <begin position="59"/>
        <end position="151"/>
    </location>
</feature>
<evidence type="ECO:0000256" key="2">
    <source>
        <dbReference type="ARBA" id="ARBA00022448"/>
    </source>
</evidence>
<dbReference type="SUPFAM" id="SSF49367">
    <property type="entry name" value="Superoxide reductase-like"/>
    <property type="match status" value="1"/>
</dbReference>
<dbReference type="AlphaFoldDB" id="A0AAI9F214"/>
<evidence type="ECO:0000313" key="10">
    <source>
        <dbReference type="Proteomes" id="UP000003288"/>
    </source>
</evidence>
<dbReference type="Pfam" id="PF01880">
    <property type="entry name" value="Desulfoferrodox"/>
    <property type="match status" value="1"/>
</dbReference>
<dbReference type="GO" id="GO:0005506">
    <property type="term" value="F:iron ion binding"/>
    <property type="evidence" value="ECO:0007669"/>
    <property type="project" value="InterPro"/>
</dbReference>
<evidence type="ECO:0000256" key="3">
    <source>
        <dbReference type="ARBA" id="ARBA00022723"/>
    </source>
</evidence>
<gene>
    <name evidence="8" type="ORF">CMTB2_06291</name>
    <name evidence="9" type="ORF">FE773_03150</name>
</gene>
<keyword evidence="11" id="KW-1185">Reference proteome</keyword>
<accession>A0AAI9F214</accession>
<evidence type="ECO:0000313" key="9">
    <source>
        <dbReference type="EMBL" id="QCT94208.1"/>
    </source>
</evidence>
<evidence type="ECO:0000256" key="6">
    <source>
        <dbReference type="SAM" id="SignalP"/>
    </source>
</evidence>
<dbReference type="InterPro" id="IPR002742">
    <property type="entry name" value="Desulfoferrodoxin_Fe-bd_dom"/>
</dbReference>
<keyword evidence="3" id="KW-0479">Metal-binding</keyword>
<dbReference type="EMBL" id="CP040463">
    <property type="protein sequence ID" value="QCT94208.1"/>
    <property type="molecule type" value="Genomic_DNA"/>
</dbReference>
<evidence type="ECO:0000256" key="5">
    <source>
        <dbReference type="ARBA" id="ARBA00023004"/>
    </source>
</evidence>
<feature type="chain" id="PRO_5042494869" evidence="6">
    <location>
        <begin position="26"/>
        <end position="156"/>
    </location>
</feature>
<keyword evidence="5" id="KW-0408">Iron</keyword>
<evidence type="ECO:0000313" key="11">
    <source>
        <dbReference type="Proteomes" id="UP000306825"/>
    </source>
</evidence>
<dbReference type="Proteomes" id="UP000306825">
    <property type="component" value="Chromosome"/>
</dbReference>
<evidence type="ECO:0000256" key="4">
    <source>
        <dbReference type="ARBA" id="ARBA00022982"/>
    </source>
</evidence>
<proteinExistence type="inferred from homology"/>
<reference evidence="8 10" key="1">
    <citation type="journal article" date="2011" name="Stand. Genomic Sci.">
        <title>Draft genome sequence of Caminibacter mediatlanticus strain TB-2, an epsilonproteobacterium isolated from a deep-sea hydrothermal vent.</title>
        <authorList>
            <person name="Giovannelli D."/>
            <person name="Ferriera S."/>
            <person name="Johnson J."/>
            <person name="Kravitz S."/>
            <person name="Perez-Rodriguez I."/>
            <person name="Ricci J."/>
            <person name="O'Brien C."/>
            <person name="Voordeckers J.W."/>
            <person name="Bini E."/>
            <person name="Vetriani C."/>
        </authorList>
    </citation>
    <scope>NUCLEOTIDE SEQUENCE [LARGE SCALE GENOMIC DNA]</scope>
    <source>
        <strain evidence="8 10">TB-2</strain>
    </source>
</reference>
<dbReference type="RefSeq" id="WP_007475078.1">
    <property type="nucleotide sequence ID" value="NZ_ABCJ01000007.1"/>
</dbReference>
<comment type="similarity">
    <text evidence="1">Belongs to the desulfoferrodoxin family.</text>
</comment>
<dbReference type="InterPro" id="IPR036073">
    <property type="entry name" value="Desulfoferrodoxin_Fe-bd_dom_sf"/>
</dbReference>
<dbReference type="PANTHER" id="PTHR36541">
    <property type="entry name" value="SUPEROXIDE REDUCTASE-RELATED"/>
    <property type="match status" value="1"/>
</dbReference>
<evidence type="ECO:0000313" key="8">
    <source>
        <dbReference type="EMBL" id="EDM23285.1"/>
    </source>
</evidence>
<feature type="signal peptide" evidence="6">
    <location>
        <begin position="1"/>
        <end position="25"/>
    </location>
</feature>
<dbReference type="Gene3D" id="2.60.40.730">
    <property type="entry name" value="SOR catalytic domain"/>
    <property type="match status" value="1"/>
</dbReference>
<keyword evidence="4" id="KW-0249">Electron transport</keyword>
<organism evidence="8 10">
    <name type="scientific">Caminibacter mediatlanticus TB-2</name>
    <dbReference type="NCBI Taxonomy" id="391592"/>
    <lineage>
        <taxon>Bacteria</taxon>
        <taxon>Pseudomonadati</taxon>
        <taxon>Campylobacterota</taxon>
        <taxon>Epsilonproteobacteria</taxon>
        <taxon>Nautiliales</taxon>
        <taxon>Nautiliaceae</taxon>
        <taxon>Caminibacter</taxon>
    </lineage>
</organism>
<dbReference type="GO" id="GO:0016491">
    <property type="term" value="F:oxidoreductase activity"/>
    <property type="evidence" value="ECO:0007669"/>
    <property type="project" value="InterPro"/>
</dbReference>
<keyword evidence="6" id="KW-0732">Signal</keyword>
<evidence type="ECO:0000256" key="1">
    <source>
        <dbReference type="ARBA" id="ARBA00005941"/>
    </source>
</evidence>
<dbReference type="Proteomes" id="UP000003288">
    <property type="component" value="Unassembled WGS sequence"/>
</dbReference>